<accession>A0A5C3EE59</accession>
<feature type="region of interest" description="Disordered" evidence="1">
    <location>
        <begin position="250"/>
        <end position="283"/>
    </location>
</feature>
<dbReference type="Proteomes" id="UP000324022">
    <property type="component" value="Unassembled WGS sequence"/>
</dbReference>
<name>A0A5C3EE59_9BASI</name>
<sequence>MDVRIPAFSYECAEECLTIWASAGHRVTPGDHVYDISLPYRATDDLTHISRDLAAQIRRSDPHYGDIYIPRWLFNSHTGYINGFCLDMYFFGDNHTGFLAPTNLPWQETPTCLQIYIEGRLAIYRGVRPYSHREVVLTVEQLHHDSDLSEVCSRLYLMLHHLVDIHEIKAFYRPSNEPGVKTFTGDLTIGGFYWTEHIDADMLPLQYVQAGRGCPMRVLRHDGPSYPHSQFDFMRIRPWPNPSIQELKRLRKKKKPSGPLPRQRRGRQPPLRDESTNGCINPRHLQELKRRKLCD</sequence>
<feature type="compositionally biased region" description="Basic residues" evidence="1">
    <location>
        <begin position="250"/>
        <end position="267"/>
    </location>
</feature>
<evidence type="ECO:0000313" key="2">
    <source>
        <dbReference type="EMBL" id="SPO28305.1"/>
    </source>
</evidence>
<keyword evidence="3" id="KW-1185">Reference proteome</keyword>
<reference evidence="2 3" key="1">
    <citation type="submission" date="2018-03" db="EMBL/GenBank/DDBJ databases">
        <authorList>
            <person name="Guldener U."/>
        </authorList>
    </citation>
    <scope>NUCLEOTIDE SEQUENCE [LARGE SCALE GENOMIC DNA]</scope>
    <source>
        <strain evidence="2 3">NBRC100155</strain>
    </source>
</reference>
<proteinExistence type="predicted"/>
<evidence type="ECO:0000256" key="1">
    <source>
        <dbReference type="SAM" id="MobiDB-lite"/>
    </source>
</evidence>
<dbReference type="EMBL" id="OOIN01000022">
    <property type="protein sequence ID" value="SPO28305.1"/>
    <property type="molecule type" value="Genomic_DNA"/>
</dbReference>
<protein>
    <submittedName>
        <fullName evidence="2">Uncharacterized protein</fullName>
    </submittedName>
</protein>
<gene>
    <name evidence="2" type="ORF">UTRI_04702</name>
</gene>
<evidence type="ECO:0000313" key="3">
    <source>
        <dbReference type="Proteomes" id="UP000324022"/>
    </source>
</evidence>
<dbReference type="AlphaFoldDB" id="A0A5C3EE59"/>
<organism evidence="2 3">
    <name type="scientific">Ustilago trichophora</name>
    <dbReference type="NCBI Taxonomy" id="86804"/>
    <lineage>
        <taxon>Eukaryota</taxon>
        <taxon>Fungi</taxon>
        <taxon>Dikarya</taxon>
        <taxon>Basidiomycota</taxon>
        <taxon>Ustilaginomycotina</taxon>
        <taxon>Ustilaginomycetes</taxon>
        <taxon>Ustilaginales</taxon>
        <taxon>Ustilaginaceae</taxon>
        <taxon>Ustilago</taxon>
    </lineage>
</organism>